<keyword evidence="2" id="KW-0539">Nucleus</keyword>
<dbReference type="Gene3D" id="3.30.70.330">
    <property type="match status" value="1"/>
</dbReference>
<feature type="compositionally biased region" description="Polar residues" evidence="4">
    <location>
        <begin position="422"/>
        <end position="433"/>
    </location>
</feature>
<name>A0A9W6ZHY1_9STRA</name>
<feature type="compositionally biased region" description="Basic and acidic residues" evidence="4">
    <location>
        <begin position="434"/>
        <end position="446"/>
    </location>
</feature>
<feature type="compositionally biased region" description="Low complexity" evidence="4">
    <location>
        <begin position="278"/>
        <end position="318"/>
    </location>
</feature>
<evidence type="ECO:0000256" key="4">
    <source>
        <dbReference type="SAM" id="MobiDB-lite"/>
    </source>
</evidence>
<evidence type="ECO:0000256" key="3">
    <source>
        <dbReference type="PROSITE-ProRule" id="PRU00176"/>
    </source>
</evidence>
<dbReference type="PANTHER" id="PTHR48033">
    <property type="entry name" value="RNA-BINDING (RRM/RBD/RNP MOTIFS) FAMILY PROTEIN"/>
    <property type="match status" value="1"/>
</dbReference>
<feature type="compositionally biased region" description="Low complexity" evidence="4">
    <location>
        <begin position="75"/>
        <end position="86"/>
    </location>
</feature>
<dbReference type="SUPFAM" id="SSF54928">
    <property type="entry name" value="RNA-binding domain, RBD"/>
    <property type="match status" value="1"/>
</dbReference>
<feature type="compositionally biased region" description="Polar residues" evidence="4">
    <location>
        <begin position="447"/>
        <end position="457"/>
    </location>
</feature>
<evidence type="ECO:0000313" key="7">
    <source>
        <dbReference type="Proteomes" id="UP001162640"/>
    </source>
</evidence>
<dbReference type="Proteomes" id="UP001162640">
    <property type="component" value="Unassembled WGS sequence"/>
</dbReference>
<gene>
    <name evidence="6" type="ORF">TL16_g01358</name>
</gene>
<feature type="compositionally biased region" description="Polar residues" evidence="4">
    <location>
        <begin position="10"/>
        <end position="21"/>
    </location>
</feature>
<dbReference type="Pfam" id="PF00076">
    <property type="entry name" value="RRM_1"/>
    <property type="match status" value="1"/>
</dbReference>
<sequence length="457" mass="50040">MASTAPPLATNKSRSEPNPNGSGLPPDSAPPREQDVTNLEQAADSMKISNAQPNPASNGYYQDSQKPGQTSNDLQHQQHGYHDYQQPPMPPFQHHNIVVPQSYDPFDLSAISSKLFVGGLDAKVSQADFYMYFIQFGEIIDSVVMFDKETQRSRGFGFVTFAKKEDAEKVMAFQEEKTEEARKAAKLENPNDHDANNVRDGHLILNKLVEIKRAEPKNLNSMNGKSPQFAARGGNKKLYGHHRPQNPRSRGRGTAGAIPSGGPGNYHAQYGTLQLRHPQQASTYAQQVQQQVQQQPPQQQQPGVVPANAQQPGVGVVPPNAQQNNANINYNPNHVYSNAGYQNQYSEAAAAQFQAQGNMRQYPMYYDPYAGAGAYGGASYPVYGENGEVFFMPYDPNVSVVMPQAPHNGAIPQRINGENGEAMNQQVPANQNNEKTEEGGGARPEGESSSVETEVNE</sequence>
<comment type="subcellular location">
    <subcellularLocation>
        <location evidence="1">Nucleus</location>
    </subcellularLocation>
</comment>
<dbReference type="PANTHER" id="PTHR48033:SF10">
    <property type="entry name" value="RNA-BINDING PROTEIN SQUID"/>
    <property type="match status" value="1"/>
</dbReference>
<dbReference type="SMART" id="SM00360">
    <property type="entry name" value="RRM"/>
    <property type="match status" value="1"/>
</dbReference>
<dbReference type="GO" id="GO:0010468">
    <property type="term" value="P:regulation of gene expression"/>
    <property type="evidence" value="ECO:0007669"/>
    <property type="project" value="TreeGrafter"/>
</dbReference>
<feature type="domain" description="RRM" evidence="5">
    <location>
        <begin position="113"/>
        <end position="216"/>
    </location>
</feature>
<dbReference type="InterPro" id="IPR000504">
    <property type="entry name" value="RRM_dom"/>
</dbReference>
<feature type="region of interest" description="Disordered" evidence="4">
    <location>
        <begin position="1"/>
        <end position="92"/>
    </location>
</feature>
<comment type="caution">
    <text evidence="6">The sequence shown here is derived from an EMBL/GenBank/DDBJ whole genome shotgun (WGS) entry which is preliminary data.</text>
</comment>
<evidence type="ECO:0000256" key="1">
    <source>
        <dbReference type="ARBA" id="ARBA00004123"/>
    </source>
</evidence>
<organism evidence="6 7">
    <name type="scientific">Triparma laevis f. inornata</name>
    <dbReference type="NCBI Taxonomy" id="1714386"/>
    <lineage>
        <taxon>Eukaryota</taxon>
        <taxon>Sar</taxon>
        <taxon>Stramenopiles</taxon>
        <taxon>Ochrophyta</taxon>
        <taxon>Bolidophyceae</taxon>
        <taxon>Parmales</taxon>
        <taxon>Triparmaceae</taxon>
        <taxon>Triparma</taxon>
    </lineage>
</organism>
<dbReference type="InterPro" id="IPR035979">
    <property type="entry name" value="RBD_domain_sf"/>
</dbReference>
<feature type="region of interest" description="Disordered" evidence="4">
    <location>
        <begin position="218"/>
        <end position="318"/>
    </location>
</feature>
<reference evidence="7" key="1">
    <citation type="journal article" date="2023" name="Commun. Biol.">
        <title>Genome analysis of Parmales, the sister group of diatoms, reveals the evolutionary specialization of diatoms from phago-mixotrophs to photoautotrophs.</title>
        <authorList>
            <person name="Ban H."/>
            <person name="Sato S."/>
            <person name="Yoshikawa S."/>
            <person name="Yamada K."/>
            <person name="Nakamura Y."/>
            <person name="Ichinomiya M."/>
            <person name="Sato N."/>
            <person name="Blanc-Mathieu R."/>
            <person name="Endo H."/>
            <person name="Kuwata A."/>
            <person name="Ogata H."/>
        </authorList>
    </citation>
    <scope>NUCLEOTIDE SEQUENCE [LARGE SCALE GENOMIC DNA]</scope>
</reference>
<dbReference type="EMBL" id="BLQM01000030">
    <property type="protein sequence ID" value="GMH53016.1"/>
    <property type="molecule type" value="Genomic_DNA"/>
</dbReference>
<evidence type="ECO:0000313" key="6">
    <source>
        <dbReference type="EMBL" id="GMH53016.1"/>
    </source>
</evidence>
<dbReference type="GO" id="GO:0003723">
    <property type="term" value="F:RNA binding"/>
    <property type="evidence" value="ECO:0007669"/>
    <property type="project" value="UniProtKB-UniRule"/>
</dbReference>
<dbReference type="InterPro" id="IPR012677">
    <property type="entry name" value="Nucleotide-bd_a/b_plait_sf"/>
</dbReference>
<feature type="compositionally biased region" description="Polar residues" evidence="4">
    <location>
        <begin position="47"/>
        <end position="74"/>
    </location>
</feature>
<feature type="region of interest" description="Disordered" evidence="4">
    <location>
        <begin position="409"/>
        <end position="457"/>
    </location>
</feature>
<protein>
    <recommendedName>
        <fullName evidence="5">RRM domain-containing protein</fullName>
    </recommendedName>
</protein>
<accession>A0A9W6ZHY1</accession>
<dbReference type="GO" id="GO:0005654">
    <property type="term" value="C:nucleoplasm"/>
    <property type="evidence" value="ECO:0007669"/>
    <property type="project" value="TreeGrafter"/>
</dbReference>
<dbReference type="GO" id="GO:0000785">
    <property type="term" value="C:chromatin"/>
    <property type="evidence" value="ECO:0007669"/>
    <property type="project" value="TreeGrafter"/>
</dbReference>
<evidence type="ECO:0000259" key="5">
    <source>
        <dbReference type="PROSITE" id="PS50102"/>
    </source>
</evidence>
<dbReference type="PROSITE" id="PS50102">
    <property type="entry name" value="RRM"/>
    <property type="match status" value="1"/>
</dbReference>
<keyword evidence="3" id="KW-0694">RNA-binding</keyword>
<evidence type="ECO:0000256" key="2">
    <source>
        <dbReference type="ARBA" id="ARBA00023242"/>
    </source>
</evidence>
<proteinExistence type="predicted"/>
<feature type="compositionally biased region" description="Basic residues" evidence="4">
    <location>
        <begin position="234"/>
        <end position="251"/>
    </location>
</feature>
<dbReference type="AlphaFoldDB" id="A0A9W6ZHY1"/>